<feature type="domain" description="Protein kinase" evidence="6">
    <location>
        <begin position="317"/>
        <end position="653"/>
    </location>
</feature>
<keyword evidence="5" id="KW-0067">ATP-binding</keyword>
<dbReference type="GO" id="GO:0005524">
    <property type="term" value="F:ATP binding"/>
    <property type="evidence" value="ECO:0007669"/>
    <property type="project" value="UniProtKB-KW"/>
</dbReference>
<dbReference type="Gene3D" id="3.40.50.300">
    <property type="entry name" value="P-loop containing nucleotide triphosphate hydrolases"/>
    <property type="match status" value="1"/>
</dbReference>
<dbReference type="PROSITE" id="PS50011">
    <property type="entry name" value="PROTEIN_KINASE_DOM"/>
    <property type="match status" value="1"/>
</dbReference>
<dbReference type="Proteomes" id="UP000559027">
    <property type="component" value="Unassembled WGS sequence"/>
</dbReference>
<dbReference type="PANTHER" id="PTHR44329:SF288">
    <property type="entry name" value="MITOGEN-ACTIVATED PROTEIN KINASE KINASE KINASE 20"/>
    <property type="match status" value="1"/>
</dbReference>
<protein>
    <recommendedName>
        <fullName evidence="6">Protein kinase domain-containing protein</fullName>
    </recommendedName>
</protein>
<proteinExistence type="inferred from homology"/>
<dbReference type="OrthoDB" id="8954335at2759"/>
<evidence type="ECO:0000256" key="4">
    <source>
        <dbReference type="ARBA" id="ARBA00022777"/>
    </source>
</evidence>
<dbReference type="EMBL" id="JAACJO010000004">
    <property type="protein sequence ID" value="KAF5359187.1"/>
    <property type="molecule type" value="Genomic_DNA"/>
</dbReference>
<reference evidence="7 8" key="1">
    <citation type="journal article" date="2020" name="ISME J.">
        <title>Uncovering the hidden diversity of litter-decomposition mechanisms in mushroom-forming fungi.</title>
        <authorList>
            <person name="Floudas D."/>
            <person name="Bentzer J."/>
            <person name="Ahren D."/>
            <person name="Johansson T."/>
            <person name="Persson P."/>
            <person name="Tunlid A."/>
        </authorList>
    </citation>
    <scope>NUCLEOTIDE SEQUENCE [LARGE SCALE GENOMIC DNA]</scope>
    <source>
        <strain evidence="7 8">CBS 146.42</strain>
    </source>
</reference>
<keyword evidence="3" id="KW-0547">Nucleotide-binding</keyword>
<dbReference type="PANTHER" id="PTHR44329">
    <property type="entry name" value="SERINE/THREONINE-PROTEIN KINASE TNNI3K-RELATED"/>
    <property type="match status" value="1"/>
</dbReference>
<comment type="caution">
    <text evidence="7">The sequence shown here is derived from an EMBL/GenBank/DDBJ whole genome shotgun (WGS) entry which is preliminary data.</text>
</comment>
<evidence type="ECO:0000256" key="2">
    <source>
        <dbReference type="ARBA" id="ARBA00022679"/>
    </source>
</evidence>
<dbReference type="Gene3D" id="1.10.510.10">
    <property type="entry name" value="Transferase(Phosphotransferase) domain 1"/>
    <property type="match status" value="1"/>
</dbReference>
<dbReference type="InterPro" id="IPR011009">
    <property type="entry name" value="Kinase-like_dom_sf"/>
</dbReference>
<evidence type="ECO:0000313" key="8">
    <source>
        <dbReference type="Proteomes" id="UP000559027"/>
    </source>
</evidence>
<evidence type="ECO:0000256" key="5">
    <source>
        <dbReference type="ARBA" id="ARBA00022840"/>
    </source>
</evidence>
<comment type="similarity">
    <text evidence="1">Belongs to the protein kinase superfamily. TKL Ser/Thr protein kinase family. ROCO subfamily.</text>
</comment>
<dbReference type="InterPro" id="IPR000719">
    <property type="entry name" value="Prot_kinase_dom"/>
</dbReference>
<evidence type="ECO:0000313" key="7">
    <source>
        <dbReference type="EMBL" id="KAF5359187.1"/>
    </source>
</evidence>
<dbReference type="Pfam" id="PF07714">
    <property type="entry name" value="PK_Tyr_Ser-Thr"/>
    <property type="match status" value="1"/>
</dbReference>
<keyword evidence="8" id="KW-1185">Reference proteome</keyword>
<evidence type="ECO:0000256" key="3">
    <source>
        <dbReference type="ARBA" id="ARBA00022741"/>
    </source>
</evidence>
<dbReference type="CDD" id="cd00882">
    <property type="entry name" value="Ras_like_GTPase"/>
    <property type="match status" value="1"/>
</dbReference>
<dbReference type="InterPro" id="IPR027417">
    <property type="entry name" value="P-loop_NTPase"/>
</dbReference>
<dbReference type="InterPro" id="IPR001245">
    <property type="entry name" value="Ser-Thr/Tyr_kinase_cat_dom"/>
</dbReference>
<gene>
    <name evidence="7" type="ORF">D9756_003431</name>
</gene>
<dbReference type="SUPFAM" id="SSF56112">
    <property type="entry name" value="Protein kinase-like (PK-like)"/>
    <property type="match status" value="1"/>
</dbReference>
<dbReference type="InterPro" id="IPR051681">
    <property type="entry name" value="Ser/Thr_Kinases-Pseudokinases"/>
</dbReference>
<dbReference type="SUPFAM" id="SSF52540">
    <property type="entry name" value="P-loop containing nucleoside triphosphate hydrolases"/>
    <property type="match status" value="1"/>
</dbReference>
<dbReference type="Pfam" id="PF01926">
    <property type="entry name" value="MMR_HSR1"/>
    <property type="match status" value="1"/>
</dbReference>
<evidence type="ECO:0000259" key="6">
    <source>
        <dbReference type="PROSITE" id="PS50011"/>
    </source>
</evidence>
<dbReference type="AlphaFoldDB" id="A0A8H5G6B7"/>
<accession>A0A8H5G6B7</accession>
<sequence length="709" mass="81097">MITRNTPVYIMEHAAAKHPLPPSTRNAPFGRQSNKPKTGLSVDDFIGITQVSRLSTSDITECTKVEKRDLRPDDFIIAVMGPTGAGKSTFISSAIGRDAGIGENLQSFTSQITAIRISFNNGINVVLVDSPGFDDTFLSDLDILKLISDWLRPRRGVRLQLAGMIYLHRISDNRMGGTPLKNLKLFQKLCGKDRYDKVILTTTMWSEVEREEGYSREKELRDDYWASMIKMGSVVCRFENTSESAWRIIHQFLSSSKRLIQIQRELRADWKEVPDTSAGRELYGIAGALARRQQELLHQLQSEVVRTRDEESMRALLQEFTELGRRRETVIREMKDLKTSFVRRLYRRLRRKQASFPYHDRCEALIMGLSQRGDLQARVARINDNDAELMSAFISELFRNKRISAAEEVQLLTILSLLVEKAGRYPSCFNAPKSETKGEKMNRFFTPAKSLAVKETFPSICSLHQNILPFYTAPFNDNWTEVAVPQRMNLYDYLTSKKLKQQDRIGLISDIANGLAYLHSLGIVHGNLRTENVFVSDSDRASISASSHVVHKDMTPFLPRWTAPELRSRLSRKTAESDVWAFGCLCLEILTADLPYYENRSWRLISYLRVGLSPPRPPTIDDEMWDLITRCWELDPRQRPDGESILQVFHPRVTGEGDIGSTSMNTFRMNLREPSTSEIDYQKVYQIILSLLRIDSRTRPLHETRGGVT</sequence>
<name>A0A8H5G6B7_9AGAR</name>
<keyword evidence="4" id="KW-0418">Kinase</keyword>
<evidence type="ECO:0000256" key="1">
    <source>
        <dbReference type="ARBA" id="ARBA00008171"/>
    </source>
</evidence>
<dbReference type="InterPro" id="IPR006073">
    <property type="entry name" value="GTP-bd"/>
</dbReference>
<organism evidence="7 8">
    <name type="scientific">Leucocoprinus leucothites</name>
    <dbReference type="NCBI Taxonomy" id="201217"/>
    <lineage>
        <taxon>Eukaryota</taxon>
        <taxon>Fungi</taxon>
        <taxon>Dikarya</taxon>
        <taxon>Basidiomycota</taxon>
        <taxon>Agaricomycotina</taxon>
        <taxon>Agaricomycetes</taxon>
        <taxon>Agaricomycetidae</taxon>
        <taxon>Agaricales</taxon>
        <taxon>Agaricineae</taxon>
        <taxon>Agaricaceae</taxon>
        <taxon>Leucocoprinus</taxon>
    </lineage>
</organism>
<dbReference type="GO" id="GO:0005525">
    <property type="term" value="F:GTP binding"/>
    <property type="evidence" value="ECO:0007669"/>
    <property type="project" value="InterPro"/>
</dbReference>
<dbReference type="GO" id="GO:0004674">
    <property type="term" value="F:protein serine/threonine kinase activity"/>
    <property type="evidence" value="ECO:0007669"/>
    <property type="project" value="TreeGrafter"/>
</dbReference>
<keyword evidence="2" id="KW-0808">Transferase</keyword>